<evidence type="ECO:0000259" key="2">
    <source>
        <dbReference type="SMART" id="SM00666"/>
    </source>
</evidence>
<feature type="region of interest" description="Disordered" evidence="1">
    <location>
        <begin position="672"/>
        <end position="711"/>
    </location>
</feature>
<dbReference type="GeneID" id="39990275"/>
<feature type="compositionally biased region" description="Low complexity" evidence="1">
    <location>
        <begin position="885"/>
        <end position="900"/>
    </location>
</feature>
<dbReference type="OrthoDB" id="1594986at2759"/>
<dbReference type="RefSeq" id="XP_028878264.1">
    <property type="nucleotide sequence ID" value="XM_029030495.1"/>
</dbReference>
<reference evidence="3 4" key="1">
    <citation type="submission" date="2017-03" db="EMBL/GenBank/DDBJ databases">
        <title>An alternative strategy for trypanosome survival in the mammalian bloodstream revealed through genome and transcriptome analysis of the ubiquitous bovine parasite Trypanosoma (Megatrypanum) theileri.</title>
        <authorList>
            <person name="Kelly S."/>
            <person name="Ivens A."/>
            <person name="Mott A."/>
            <person name="O'Neill E."/>
            <person name="Emms D."/>
            <person name="Macleod O."/>
            <person name="Voorheis P."/>
            <person name="Matthews J."/>
            <person name="Matthews K."/>
            <person name="Carrington M."/>
        </authorList>
    </citation>
    <scope>NUCLEOTIDE SEQUENCE [LARGE SCALE GENOMIC DNA]</scope>
    <source>
        <strain evidence="3">Edinburgh</strain>
    </source>
</reference>
<feature type="compositionally biased region" description="Low complexity" evidence="1">
    <location>
        <begin position="1169"/>
        <end position="1181"/>
    </location>
</feature>
<evidence type="ECO:0000256" key="1">
    <source>
        <dbReference type="SAM" id="MobiDB-lite"/>
    </source>
</evidence>
<dbReference type="AlphaFoldDB" id="A0A1X0NI49"/>
<feature type="compositionally biased region" description="Low complexity" evidence="1">
    <location>
        <begin position="211"/>
        <end position="225"/>
    </location>
</feature>
<name>A0A1X0NI49_9TRYP</name>
<dbReference type="InterPro" id="IPR053026">
    <property type="entry name" value="CDC42_GEF"/>
</dbReference>
<proteinExistence type="predicted"/>
<evidence type="ECO:0000313" key="4">
    <source>
        <dbReference type="Proteomes" id="UP000192257"/>
    </source>
</evidence>
<dbReference type="CDD" id="cd05992">
    <property type="entry name" value="PB1"/>
    <property type="match status" value="1"/>
</dbReference>
<feature type="domain" description="PB1" evidence="2">
    <location>
        <begin position="570"/>
        <end position="664"/>
    </location>
</feature>
<organism evidence="3 4">
    <name type="scientific">Trypanosoma theileri</name>
    <dbReference type="NCBI Taxonomy" id="67003"/>
    <lineage>
        <taxon>Eukaryota</taxon>
        <taxon>Discoba</taxon>
        <taxon>Euglenozoa</taxon>
        <taxon>Kinetoplastea</taxon>
        <taxon>Metakinetoplastina</taxon>
        <taxon>Trypanosomatida</taxon>
        <taxon>Trypanosomatidae</taxon>
        <taxon>Trypanosoma</taxon>
    </lineage>
</organism>
<dbReference type="VEuPathDB" id="TriTrypDB:TM35_000481590"/>
<sequence>MGRRFAAEEMRDAPVLGHRPVRKEAMFLGGSSPTSALLEELEGILTYVECVTASLLHRARAPIPPDSIRAVPIASVSSRQILNGGPRESSPPGSLAVSLHDSANSLLIWFAKLEYVSLSRGMTLADVDRGVGEAAAAVLAALDAVELRYGGHAVTDVREFFAGSRQTVDDCRRAVRAVGAAAAGVLELRRLVATGDVPRATALLAEHRPNHNNNNNENNNNNRPNSLLRPHSPFLTWVEKRWLPAMAAWRTLLEEAKRKAVKDDDIAPALEWAREQALTQSAVISEILQPGETLSELLQEQLEEPLAQFGERIKKRRECMNALRVAIASPELKKIVECVCAVEKLATAGELTVAADRELLKQGKRLIIRLQQVENVESSLQVATQVGDIMTLFHAIHQANDILLQLEIAGDLKMNKEVVSRCSAILNELKETKVTSPSDYIVKHVDTNTIHVVHVPSQIWTTQTTAIYQSACKSFSSHVLQERVRLELERVLSLDDQALLNRTCSSAADDTSNSSSNNHARQFARTLSQFPSFGATRVQELRTTLDRAKEVGLKGKVVQDGEACLRSVEALKLKVHFEAQLRILRVPEPENITFEQIYEKVHAFCMQQAAVLPRPVGQRLRIRYRDHDGDSISLITQDDWNAFLVEEVPGGLSGAKLELFCDFPPVPHASLLDTPPHSTTSASAKTMSATRGRGGMEHEEETSASASAVATGVATTRPKVVVSTTRVAGTRSGVILHSSLLDPLRRNVGTAGTTGNPMKLTRSQSAGFALRQAGLLPRHVTPKRTAYDDSCVKKLEPHLLAEGIPTVRPKVATTLAVPSVVRASQKTADKSLRTTTPGRNARLRVTSVKLDSQTSAKTTKLVPSSQDEKKRRQTPKLVDSTQPRTPIAKSSTTTITANSTTNSTLVSAPVTTTATPTPVTAVPHAAAPASSNPTTATATTTVKASTHHNNGGVADVTPVPNVQSSDETPVAATAAAPVTAVELEKTRTWKEDGDVNFDLQTVVSISSVVSRPVTVPKNNSSSSSSSNIKNNVNNNININNNSSSSNKTTISTIAPKKIETPAKINVPKRSNNAFTVTPCGKSTGTGGVKATPIEKTTDNNLSEVKGGATVVEAKREWSADMFMLSDICTVVSEQTTPPTSVKNRGTKKKQTTPTPGDGGSPSRVSGTITTPSTPSSTNNSTSKKKMEVLQQLRQLREENQKALKAAIQQRRTGK</sequence>
<dbReference type="Gene3D" id="3.10.20.90">
    <property type="entry name" value="Phosphatidylinositol 3-kinase Catalytic Subunit, Chain A, domain 1"/>
    <property type="match status" value="1"/>
</dbReference>
<accession>A0A1X0NI49</accession>
<feature type="region of interest" description="Disordered" evidence="1">
    <location>
        <begin position="206"/>
        <end position="227"/>
    </location>
</feature>
<dbReference type="InterPro" id="IPR000270">
    <property type="entry name" value="PB1_dom"/>
</dbReference>
<dbReference type="STRING" id="67003.A0A1X0NI49"/>
<protein>
    <recommendedName>
        <fullName evidence="2">PB1 domain-containing protein</fullName>
    </recommendedName>
</protein>
<feature type="compositionally biased region" description="Polar residues" evidence="1">
    <location>
        <begin position="850"/>
        <end position="865"/>
    </location>
</feature>
<gene>
    <name evidence="3" type="ORF">TM35_000481590</name>
</gene>
<comment type="caution">
    <text evidence="3">The sequence shown here is derived from an EMBL/GenBank/DDBJ whole genome shotgun (WGS) entry which is preliminary data.</text>
</comment>
<feature type="region of interest" description="Disordered" evidence="1">
    <location>
        <begin position="850"/>
        <end position="900"/>
    </location>
</feature>
<dbReference type="EMBL" id="NBCO01000048">
    <property type="protein sequence ID" value="ORC84198.1"/>
    <property type="molecule type" value="Genomic_DNA"/>
</dbReference>
<dbReference type="Pfam" id="PF00564">
    <property type="entry name" value="PB1"/>
    <property type="match status" value="1"/>
</dbReference>
<feature type="compositionally biased region" description="Low complexity" evidence="1">
    <location>
        <begin position="923"/>
        <end position="944"/>
    </location>
</feature>
<dbReference type="Proteomes" id="UP000192257">
    <property type="component" value="Unassembled WGS sequence"/>
</dbReference>
<evidence type="ECO:0000313" key="3">
    <source>
        <dbReference type="EMBL" id="ORC84198.1"/>
    </source>
</evidence>
<dbReference type="PANTHER" id="PTHR47339:SF1">
    <property type="entry name" value="CELL DIVISION CONTROL PROTEIN 24"/>
    <property type="match status" value="1"/>
</dbReference>
<keyword evidence="4" id="KW-1185">Reference proteome</keyword>
<feature type="region of interest" description="Disordered" evidence="1">
    <location>
        <begin position="923"/>
        <end position="956"/>
    </location>
</feature>
<dbReference type="SMART" id="SM00666">
    <property type="entry name" value="PB1"/>
    <property type="match status" value="1"/>
</dbReference>
<dbReference type="PANTHER" id="PTHR47339">
    <property type="entry name" value="CELL DIVISION CONTROL PROTEIN 24"/>
    <property type="match status" value="1"/>
</dbReference>
<feature type="region of interest" description="Disordered" evidence="1">
    <location>
        <begin position="1134"/>
        <end position="1187"/>
    </location>
</feature>
<dbReference type="SUPFAM" id="SSF54277">
    <property type="entry name" value="CAD &amp; PB1 domains"/>
    <property type="match status" value="1"/>
</dbReference>
<feature type="compositionally biased region" description="Low complexity" evidence="1">
    <location>
        <begin position="678"/>
        <end position="690"/>
    </location>
</feature>
<feature type="compositionally biased region" description="Polar residues" evidence="1">
    <location>
        <begin position="1134"/>
        <end position="1143"/>
    </location>
</feature>